<protein>
    <submittedName>
        <fullName evidence="5">Tyrosine kinase family protein</fullName>
    </submittedName>
</protein>
<dbReference type="InterPro" id="IPR050823">
    <property type="entry name" value="Plant_Ser_Thr_Prot_Kinase"/>
</dbReference>
<gene>
    <name evidence="5" type="ordered locus">MTR_2g075230</name>
</gene>
<sequence length="373" mass="42796">MGGSFSSGYKTERKRPSHQGLNSSSYVLLNSRTDDEFNCLKCFTLKEIKKTTKNFGRDSQIDEHTLAPTKPGTGFAISVKWSDKLRYLGKIDWPTKINDLDQLRHPNLVKLIGYCLEVVHRPLLVYEFFTMGCLDNHLFRRASNFQPLSWKIRMKIALDAAKGLAFLHIDEVNMIHGEFKTSKILIDSNYNAKLSVFGVTKAELEPNSGHYLFRRINMPLEFQSYIAPEYMLAGSLTKKCDVYSFGVVLLEIMSGKPAHYVYKAYKERLSEWAKSFLNDINKISQVMDSDIEGQYSLLEAMKVARIVIQCVYGDHWNNVRIPMTHLSKGICNFRSSQKSEECNLNRQVVNEGVLLRIKVLIPTKTFLHKLFPT</sequence>
<dbReference type="Pfam" id="PF07714">
    <property type="entry name" value="PK_Tyr_Ser-Thr"/>
    <property type="match status" value="1"/>
</dbReference>
<accession>A0A0C3V571</accession>
<evidence type="ECO:0000313" key="6">
    <source>
        <dbReference type="EnsemblPlants" id="AES66511"/>
    </source>
</evidence>
<dbReference type="GO" id="GO:0005886">
    <property type="term" value="C:plasma membrane"/>
    <property type="evidence" value="ECO:0007669"/>
    <property type="project" value="UniProtKB-SubCell"/>
</dbReference>
<keyword evidence="2" id="KW-0472">Membrane</keyword>
<dbReference type="Gene3D" id="1.10.510.10">
    <property type="entry name" value="Transferase(Phosphotransferase) domain 1"/>
    <property type="match status" value="1"/>
</dbReference>
<dbReference type="GO" id="GO:0004672">
    <property type="term" value="F:protein kinase activity"/>
    <property type="evidence" value="ECO:0007669"/>
    <property type="project" value="InterPro"/>
</dbReference>
<evidence type="ECO:0000256" key="1">
    <source>
        <dbReference type="ARBA" id="ARBA00004236"/>
    </source>
</evidence>
<keyword evidence="7" id="KW-1185">Reference proteome</keyword>
<dbReference type="HOGENOM" id="CLU_000288_21_1_1"/>
<comment type="subcellular location">
    <subcellularLocation>
        <location evidence="1">Cell membrane</location>
    </subcellularLocation>
</comment>
<reference evidence="6" key="3">
    <citation type="submission" date="2015-04" db="UniProtKB">
        <authorList>
            <consortium name="EnsemblPlants"/>
        </authorList>
    </citation>
    <scope>IDENTIFICATION</scope>
    <source>
        <strain evidence="6">cv. Jemalong A17</strain>
    </source>
</reference>
<evidence type="ECO:0000256" key="3">
    <source>
        <dbReference type="SAM" id="MobiDB-lite"/>
    </source>
</evidence>
<reference evidence="5 7" key="2">
    <citation type="journal article" date="2014" name="BMC Genomics">
        <title>An improved genome release (version Mt4.0) for the model legume Medicago truncatula.</title>
        <authorList>
            <person name="Tang H."/>
            <person name="Krishnakumar V."/>
            <person name="Bidwell S."/>
            <person name="Rosen B."/>
            <person name="Chan A."/>
            <person name="Zhou S."/>
            <person name="Gentzbittel L."/>
            <person name="Childs K.L."/>
            <person name="Yandell M."/>
            <person name="Gundlach H."/>
            <person name="Mayer K.F."/>
            <person name="Schwartz D.C."/>
            <person name="Town C.D."/>
        </authorList>
    </citation>
    <scope>GENOME REANNOTATION</scope>
    <source>
        <strain evidence="6 7">cv. Jemalong A17</strain>
    </source>
</reference>
<evidence type="ECO:0000313" key="5">
    <source>
        <dbReference type="EMBL" id="AES66511.2"/>
    </source>
</evidence>
<dbReference type="Gene3D" id="3.30.200.20">
    <property type="entry name" value="Phosphorylase Kinase, domain 1"/>
    <property type="match status" value="1"/>
</dbReference>
<keyword evidence="5" id="KW-0418">Kinase</keyword>
<evidence type="ECO:0000259" key="4">
    <source>
        <dbReference type="PROSITE" id="PS50011"/>
    </source>
</evidence>
<dbReference type="GO" id="GO:0005524">
    <property type="term" value="F:ATP binding"/>
    <property type="evidence" value="ECO:0007669"/>
    <property type="project" value="InterPro"/>
</dbReference>
<name>G7IQZ0_MEDTR</name>
<dbReference type="InterPro" id="IPR011009">
    <property type="entry name" value="Kinase-like_dom_sf"/>
</dbReference>
<dbReference type="AlphaFoldDB" id="G7IQZ0"/>
<dbReference type="PANTHER" id="PTHR45621">
    <property type="entry name" value="OS01G0588500 PROTEIN-RELATED"/>
    <property type="match status" value="1"/>
</dbReference>
<evidence type="ECO:0000313" key="7">
    <source>
        <dbReference type="Proteomes" id="UP000002051"/>
    </source>
</evidence>
<dbReference type="PROSITE" id="PS50011">
    <property type="entry name" value="PROTEIN_KINASE_DOM"/>
    <property type="match status" value="1"/>
</dbReference>
<accession>G7IQZ0</accession>
<keyword evidence="5" id="KW-0808">Transferase</keyword>
<dbReference type="SUPFAM" id="SSF56112">
    <property type="entry name" value="Protein kinase-like (PK-like)"/>
    <property type="match status" value="1"/>
</dbReference>
<dbReference type="EnsemblPlants" id="AES66511">
    <property type="protein sequence ID" value="AES66511"/>
    <property type="gene ID" value="MTR_2g075230"/>
</dbReference>
<organism evidence="5 7">
    <name type="scientific">Medicago truncatula</name>
    <name type="common">Barrel medic</name>
    <name type="synonym">Medicago tribuloides</name>
    <dbReference type="NCBI Taxonomy" id="3880"/>
    <lineage>
        <taxon>Eukaryota</taxon>
        <taxon>Viridiplantae</taxon>
        <taxon>Streptophyta</taxon>
        <taxon>Embryophyta</taxon>
        <taxon>Tracheophyta</taxon>
        <taxon>Spermatophyta</taxon>
        <taxon>Magnoliopsida</taxon>
        <taxon>eudicotyledons</taxon>
        <taxon>Gunneridae</taxon>
        <taxon>Pentapetalae</taxon>
        <taxon>rosids</taxon>
        <taxon>fabids</taxon>
        <taxon>Fabales</taxon>
        <taxon>Fabaceae</taxon>
        <taxon>Papilionoideae</taxon>
        <taxon>50 kb inversion clade</taxon>
        <taxon>NPAAA clade</taxon>
        <taxon>Hologalegina</taxon>
        <taxon>IRL clade</taxon>
        <taxon>Trifolieae</taxon>
        <taxon>Medicago</taxon>
    </lineage>
</organism>
<evidence type="ECO:0000256" key="2">
    <source>
        <dbReference type="ARBA" id="ARBA00022475"/>
    </source>
</evidence>
<dbReference type="EMBL" id="CM001218">
    <property type="protein sequence ID" value="AES66511.2"/>
    <property type="molecule type" value="Genomic_DNA"/>
</dbReference>
<dbReference type="InterPro" id="IPR001245">
    <property type="entry name" value="Ser-Thr/Tyr_kinase_cat_dom"/>
</dbReference>
<keyword evidence="2" id="KW-1003">Cell membrane</keyword>
<dbReference type="Proteomes" id="UP000002051">
    <property type="component" value="Chromosome 2"/>
</dbReference>
<dbReference type="InterPro" id="IPR000719">
    <property type="entry name" value="Prot_kinase_dom"/>
</dbReference>
<feature type="domain" description="Protein kinase" evidence="4">
    <location>
        <begin position="1"/>
        <end position="308"/>
    </location>
</feature>
<proteinExistence type="predicted"/>
<feature type="region of interest" description="Disordered" evidence="3">
    <location>
        <begin position="1"/>
        <end position="20"/>
    </location>
</feature>
<reference evidence="5 7" key="1">
    <citation type="journal article" date="2011" name="Nature">
        <title>The Medicago genome provides insight into the evolution of rhizobial symbioses.</title>
        <authorList>
            <person name="Young N.D."/>
            <person name="Debelle F."/>
            <person name="Oldroyd G.E."/>
            <person name="Geurts R."/>
            <person name="Cannon S.B."/>
            <person name="Udvardi M.K."/>
            <person name="Benedito V.A."/>
            <person name="Mayer K.F."/>
            <person name="Gouzy J."/>
            <person name="Schoof H."/>
            <person name="Van de Peer Y."/>
            <person name="Proost S."/>
            <person name="Cook D.R."/>
            <person name="Meyers B.C."/>
            <person name="Spannagl M."/>
            <person name="Cheung F."/>
            <person name="De Mita S."/>
            <person name="Krishnakumar V."/>
            <person name="Gundlach H."/>
            <person name="Zhou S."/>
            <person name="Mudge J."/>
            <person name="Bharti A.K."/>
            <person name="Murray J.D."/>
            <person name="Naoumkina M.A."/>
            <person name="Rosen B."/>
            <person name="Silverstein K.A."/>
            <person name="Tang H."/>
            <person name="Rombauts S."/>
            <person name="Zhao P.X."/>
            <person name="Zhou P."/>
            <person name="Barbe V."/>
            <person name="Bardou P."/>
            <person name="Bechner M."/>
            <person name="Bellec A."/>
            <person name="Berger A."/>
            <person name="Berges H."/>
            <person name="Bidwell S."/>
            <person name="Bisseling T."/>
            <person name="Choisne N."/>
            <person name="Couloux A."/>
            <person name="Denny R."/>
            <person name="Deshpande S."/>
            <person name="Dai X."/>
            <person name="Doyle J.J."/>
            <person name="Dudez A.M."/>
            <person name="Farmer A.D."/>
            <person name="Fouteau S."/>
            <person name="Franken C."/>
            <person name="Gibelin C."/>
            <person name="Gish J."/>
            <person name="Goldstein S."/>
            <person name="Gonzalez A.J."/>
            <person name="Green P.J."/>
            <person name="Hallab A."/>
            <person name="Hartog M."/>
            <person name="Hua A."/>
            <person name="Humphray S.J."/>
            <person name="Jeong D.H."/>
            <person name="Jing Y."/>
            <person name="Jocker A."/>
            <person name="Kenton S.M."/>
            <person name="Kim D.J."/>
            <person name="Klee K."/>
            <person name="Lai H."/>
            <person name="Lang C."/>
            <person name="Lin S."/>
            <person name="Macmil S.L."/>
            <person name="Magdelenat G."/>
            <person name="Matthews L."/>
            <person name="McCorrison J."/>
            <person name="Monaghan E.L."/>
            <person name="Mun J.H."/>
            <person name="Najar F.Z."/>
            <person name="Nicholson C."/>
            <person name="Noirot C."/>
            <person name="O'Bleness M."/>
            <person name="Paule C.R."/>
            <person name="Poulain J."/>
            <person name="Prion F."/>
            <person name="Qin B."/>
            <person name="Qu C."/>
            <person name="Retzel E.F."/>
            <person name="Riddle C."/>
            <person name="Sallet E."/>
            <person name="Samain S."/>
            <person name="Samson N."/>
            <person name="Sanders I."/>
            <person name="Saurat O."/>
            <person name="Scarpelli C."/>
            <person name="Schiex T."/>
            <person name="Segurens B."/>
            <person name="Severin A.J."/>
            <person name="Sherrier D.J."/>
            <person name="Shi R."/>
            <person name="Sims S."/>
            <person name="Singer S.R."/>
            <person name="Sinharoy S."/>
            <person name="Sterck L."/>
            <person name="Viollet A."/>
            <person name="Wang B.B."/>
            <person name="Wang K."/>
            <person name="Wang M."/>
            <person name="Wang X."/>
            <person name="Warfsmann J."/>
            <person name="Weissenbach J."/>
            <person name="White D.D."/>
            <person name="White J.D."/>
            <person name="Wiley G.B."/>
            <person name="Wincker P."/>
            <person name="Xing Y."/>
            <person name="Yang L."/>
            <person name="Yao Z."/>
            <person name="Ying F."/>
            <person name="Zhai J."/>
            <person name="Zhou L."/>
            <person name="Zuber A."/>
            <person name="Denarie J."/>
            <person name="Dixon R.A."/>
            <person name="May G.D."/>
            <person name="Schwartz D.C."/>
            <person name="Rogers J."/>
            <person name="Quetier F."/>
            <person name="Town C.D."/>
            <person name="Roe B.A."/>
        </authorList>
    </citation>
    <scope>NUCLEOTIDE SEQUENCE [LARGE SCALE GENOMIC DNA]</scope>
    <source>
        <strain evidence="5">A17</strain>
        <strain evidence="6 7">cv. Jemalong A17</strain>
    </source>
</reference>